<dbReference type="Pfam" id="PF22871">
    <property type="entry name" value="AimR"/>
    <property type="match status" value="1"/>
</dbReference>
<sequence>MRKIISQIRQELGRKEISPSYLAKMLNVSLTCINEFFNGTRQLNFSDFLQIINLLFDKDNQQPLILDYCLSTESKEDIREAMEWASNNCFYELLSDLIDIYPSKFSDLYSLLLKRNKNELSPIQLYNELEMIKFKMGNETEIPEVQVLVRIASLYSFLSLKSYGLILPIAQDALNQAESITNRYIRESYVIRIKEVMAIYYMKQLQLEEAIKVARGIINISNFEKFPLTVNSMLCLLAEIYVYSDYCKSIYYIEKAIEHFKELGMSEKFKNRENMLYATHDFIKITNGMYKNLYLTDKAEEAHYLSRQRDESSKERALYLLEKIAKERGKLSPFQIYYKALALGDVQLMRFAEEEFLKAGDLFYAQLPRRYLVKDSSEN</sequence>
<dbReference type="NCBIfam" id="NF038310">
    <property type="entry name" value="lysogeny_AimR"/>
    <property type="match status" value="1"/>
</dbReference>
<comment type="caution">
    <text evidence="1">The sequence shown here is derived from an EMBL/GenBank/DDBJ whole genome shotgun (WGS) entry which is preliminary data.</text>
</comment>
<accession>A0A7V9Z8U2</accession>
<dbReference type="InterPro" id="IPR047705">
    <property type="entry name" value="AimR-like"/>
</dbReference>
<evidence type="ECO:0008006" key="3">
    <source>
        <dbReference type="Google" id="ProtNLM"/>
    </source>
</evidence>
<dbReference type="Proteomes" id="UP000523087">
    <property type="component" value="Unassembled WGS sequence"/>
</dbReference>
<dbReference type="AlphaFoldDB" id="A0A7V9Z8U2"/>
<evidence type="ECO:0000313" key="2">
    <source>
        <dbReference type="Proteomes" id="UP000523087"/>
    </source>
</evidence>
<keyword evidence="2" id="KW-1185">Reference proteome</keyword>
<name>A0A7V9Z8U2_9BACL</name>
<evidence type="ECO:0000313" key="1">
    <source>
        <dbReference type="EMBL" id="MBA2876157.1"/>
    </source>
</evidence>
<gene>
    <name evidence="1" type="ORF">HNR31_002952</name>
</gene>
<dbReference type="EMBL" id="JACDUT010000010">
    <property type="protein sequence ID" value="MBA2876157.1"/>
    <property type="molecule type" value="Genomic_DNA"/>
</dbReference>
<dbReference type="RefSeq" id="WP_181556901.1">
    <property type="nucleotide sequence ID" value="NZ_JACDUT010000010.1"/>
</dbReference>
<protein>
    <recommendedName>
        <fullName evidence="3">HTH cro/C1-type domain-containing protein</fullName>
    </recommendedName>
</protein>
<reference evidence="1 2" key="1">
    <citation type="submission" date="2020-07" db="EMBL/GenBank/DDBJ databases">
        <title>Genomic Encyclopedia of Type Strains, Phase IV (KMG-IV): sequencing the most valuable type-strain genomes for metagenomic binning, comparative biology and taxonomic classification.</title>
        <authorList>
            <person name="Goeker M."/>
        </authorList>
    </citation>
    <scope>NUCLEOTIDE SEQUENCE [LARGE SCALE GENOMIC DNA]</scope>
    <source>
        <strain evidence="1 2">DSM 15730</strain>
    </source>
</reference>
<organism evidence="1 2">
    <name type="scientific">Thermaerobacillus caldiproteolyticus</name>
    <dbReference type="NCBI Taxonomy" id="247480"/>
    <lineage>
        <taxon>Bacteria</taxon>
        <taxon>Bacillati</taxon>
        <taxon>Bacillota</taxon>
        <taxon>Bacilli</taxon>
        <taxon>Bacillales</taxon>
        <taxon>Anoxybacillaceae</taxon>
        <taxon>Thermaerobacillus</taxon>
    </lineage>
</organism>
<proteinExistence type="predicted"/>